<comment type="caution">
    <text evidence="2">The sequence shown here is derived from an EMBL/GenBank/DDBJ whole genome shotgun (WGS) entry which is preliminary data.</text>
</comment>
<evidence type="ECO:0000313" key="3">
    <source>
        <dbReference type="Proteomes" id="UP001341840"/>
    </source>
</evidence>
<evidence type="ECO:0000256" key="1">
    <source>
        <dbReference type="SAM" id="MobiDB-lite"/>
    </source>
</evidence>
<feature type="region of interest" description="Disordered" evidence="1">
    <location>
        <begin position="42"/>
        <end position="70"/>
    </location>
</feature>
<sequence length="145" mass="15687">MCQETLDICLDQVSHLCPGVDFSAITLKSRWDAKGRRVYVPQESDAVEESPQAEEVLPEQQPEATTQVSEPASGDLAGVIICLICAKSLALVSPQQCGACMLLFRPLRLLGRGLPNLHLASLGQHSFLLCQPFSALGLLLPTLDF</sequence>
<protein>
    <submittedName>
        <fullName evidence="2">Uncharacterized protein</fullName>
    </submittedName>
</protein>
<dbReference type="Proteomes" id="UP001341840">
    <property type="component" value="Unassembled WGS sequence"/>
</dbReference>
<dbReference type="EMBL" id="JASCZI010120898">
    <property type="protein sequence ID" value="MED6157198.1"/>
    <property type="molecule type" value="Genomic_DNA"/>
</dbReference>
<proteinExistence type="predicted"/>
<gene>
    <name evidence="2" type="ORF">PIB30_021191</name>
</gene>
<reference evidence="2 3" key="1">
    <citation type="journal article" date="2023" name="Plants (Basel)">
        <title>Bridging the Gap: Combining Genomics and Transcriptomics Approaches to Understand Stylosanthes scabra, an Orphan Legume from the Brazilian Caatinga.</title>
        <authorList>
            <person name="Ferreira-Neto J.R.C."/>
            <person name="da Silva M.D."/>
            <person name="Binneck E."/>
            <person name="de Melo N.F."/>
            <person name="da Silva R.H."/>
            <person name="de Melo A.L.T.M."/>
            <person name="Pandolfi V."/>
            <person name="Bustamante F.O."/>
            <person name="Brasileiro-Vidal A.C."/>
            <person name="Benko-Iseppon A.M."/>
        </authorList>
    </citation>
    <scope>NUCLEOTIDE SEQUENCE [LARGE SCALE GENOMIC DNA]</scope>
    <source>
        <tissue evidence="2">Leaves</tissue>
    </source>
</reference>
<evidence type="ECO:0000313" key="2">
    <source>
        <dbReference type="EMBL" id="MED6157198.1"/>
    </source>
</evidence>
<keyword evidence="3" id="KW-1185">Reference proteome</keyword>
<accession>A0ABU6UBH8</accession>
<organism evidence="2 3">
    <name type="scientific">Stylosanthes scabra</name>
    <dbReference type="NCBI Taxonomy" id="79078"/>
    <lineage>
        <taxon>Eukaryota</taxon>
        <taxon>Viridiplantae</taxon>
        <taxon>Streptophyta</taxon>
        <taxon>Embryophyta</taxon>
        <taxon>Tracheophyta</taxon>
        <taxon>Spermatophyta</taxon>
        <taxon>Magnoliopsida</taxon>
        <taxon>eudicotyledons</taxon>
        <taxon>Gunneridae</taxon>
        <taxon>Pentapetalae</taxon>
        <taxon>rosids</taxon>
        <taxon>fabids</taxon>
        <taxon>Fabales</taxon>
        <taxon>Fabaceae</taxon>
        <taxon>Papilionoideae</taxon>
        <taxon>50 kb inversion clade</taxon>
        <taxon>dalbergioids sensu lato</taxon>
        <taxon>Dalbergieae</taxon>
        <taxon>Pterocarpus clade</taxon>
        <taxon>Stylosanthes</taxon>
    </lineage>
</organism>
<name>A0ABU6UBH8_9FABA</name>